<comment type="caution">
    <text evidence="8">The sequence shown here is derived from an EMBL/GenBank/DDBJ whole genome shotgun (WGS) entry which is preliminary data.</text>
</comment>
<keyword evidence="9" id="KW-1185">Reference proteome</keyword>
<dbReference type="Pfam" id="PF08156">
    <property type="entry name" value="NOP5NT"/>
    <property type="match status" value="1"/>
</dbReference>
<dbReference type="OrthoDB" id="6780543at2759"/>
<dbReference type="AlphaFoldDB" id="S7XGG5"/>
<dbReference type="PROSITE" id="PS51358">
    <property type="entry name" value="NOP"/>
    <property type="match status" value="1"/>
</dbReference>
<dbReference type="GO" id="GO:0042254">
    <property type="term" value="P:ribosome biogenesis"/>
    <property type="evidence" value="ECO:0007669"/>
    <property type="project" value="UniProtKB-KW"/>
</dbReference>
<organism evidence="8 9">
    <name type="scientific">Spraguea lophii (strain 42_110)</name>
    <name type="common">Microsporidian parasite</name>
    <dbReference type="NCBI Taxonomy" id="1358809"/>
    <lineage>
        <taxon>Eukaryota</taxon>
        <taxon>Fungi</taxon>
        <taxon>Fungi incertae sedis</taxon>
        <taxon>Microsporidia</taxon>
        <taxon>Spragueidae</taxon>
        <taxon>Spraguea</taxon>
    </lineage>
</organism>
<dbReference type="SUPFAM" id="SSF89124">
    <property type="entry name" value="Nop domain"/>
    <property type="match status" value="1"/>
</dbReference>
<keyword evidence="4" id="KW-0539">Nucleus</keyword>
<feature type="compositionally biased region" description="Basic residues" evidence="6">
    <location>
        <begin position="442"/>
        <end position="452"/>
    </location>
</feature>
<dbReference type="STRING" id="1358809.S7XGG5"/>
<dbReference type="InterPro" id="IPR012974">
    <property type="entry name" value="NOP58/56_N"/>
</dbReference>
<dbReference type="VEuPathDB" id="MicrosporidiaDB:SLOPH_2203"/>
<feature type="compositionally biased region" description="Basic and acidic residues" evidence="6">
    <location>
        <begin position="453"/>
        <end position="500"/>
    </location>
</feature>
<evidence type="ECO:0000256" key="5">
    <source>
        <dbReference type="ARBA" id="ARBA00040742"/>
    </source>
</evidence>
<evidence type="ECO:0000259" key="7">
    <source>
        <dbReference type="PROSITE" id="PS51358"/>
    </source>
</evidence>
<dbReference type="OMA" id="SKCAIAS"/>
<dbReference type="InterPro" id="IPR045056">
    <property type="entry name" value="Nop56/Nop58"/>
</dbReference>
<dbReference type="Proteomes" id="UP000014978">
    <property type="component" value="Unassembled WGS sequence"/>
</dbReference>
<comment type="similarity">
    <text evidence="2">Belongs to the NOP5/NOP56 family.</text>
</comment>
<evidence type="ECO:0000313" key="9">
    <source>
        <dbReference type="Proteomes" id="UP000014978"/>
    </source>
</evidence>
<evidence type="ECO:0000256" key="4">
    <source>
        <dbReference type="ARBA" id="ARBA00023242"/>
    </source>
</evidence>
<feature type="domain" description="Nop" evidence="7">
    <location>
        <begin position="271"/>
        <end position="389"/>
    </location>
</feature>
<sequence length="586" mass="67615">MEHLLFEHSMGYGLFVISEPENIGSDIVGSEYEEFAKLVQVVKLKSFYRFDDVKIALESLQKIANGEIPEELNSFLEGNDVKIIYCDKSLSYKLKELGYKVKNSPQIMRGIRKNQSKLFKVSKEDVHQFRLALSHQVSKSKIEYNISREDNFVIQSFLTIEQLDKDINLYSMKAKEIYGWVFPELLTVLPEISNFIKAIKIMESTDFKLEDLKIFGEDKFQEIKYNFENTIGSEISGIDKINLKRLIDVIDEKIKIKKDMEDYLHNKITVVAPNLSELLGDKMAAQLIEKAGGLLNLSKCPSSTLQVLGAEKALFRALKMKSSTPKYGSIFNTSCVQRAERKFRARLCRFLASKCSIASRIDSFGDLRTNEYGKALKDLVEKKIVSFKTGEEIERTDDVLEKVFRELKNIKEDKTGNVEKKKNKQKKKDTSDSIPTESTKKPKDKRKRKHTENKKDEIQEKKSKNEDKDLHDDSLKNKSESKEKQKSKYKKSDTDKKLVNTEKSNIVSDKESIEKPKKKKRAHEEEKDSNIKNDTDNLESSKKKMKKDKKSKTIDGEKDVKKDISEGEEKVSKNKKKKSSLKKEKK</sequence>
<dbReference type="FunCoup" id="S7XGG5">
    <property type="interactions" value="346"/>
</dbReference>
<evidence type="ECO:0000256" key="6">
    <source>
        <dbReference type="SAM" id="MobiDB-lite"/>
    </source>
</evidence>
<gene>
    <name evidence="8" type="ORF">SLOPH_2203</name>
</gene>
<evidence type="ECO:0000256" key="2">
    <source>
        <dbReference type="ARBA" id="ARBA00009211"/>
    </source>
</evidence>
<dbReference type="PANTHER" id="PTHR10894">
    <property type="entry name" value="NUCLEOLAR PROTEIN 5 NUCLEOLAR PROTEIN NOP5 NOP58"/>
    <property type="match status" value="1"/>
</dbReference>
<evidence type="ECO:0000256" key="3">
    <source>
        <dbReference type="ARBA" id="ARBA00022517"/>
    </source>
</evidence>
<dbReference type="EMBL" id="ATCN01001017">
    <property type="protein sequence ID" value="EPR78129.1"/>
    <property type="molecule type" value="Genomic_DNA"/>
</dbReference>
<dbReference type="Pfam" id="PF01798">
    <property type="entry name" value="Nop"/>
    <property type="match status" value="1"/>
</dbReference>
<feature type="compositionally biased region" description="Basic and acidic residues" evidence="6">
    <location>
        <begin position="522"/>
        <end position="542"/>
    </location>
</feature>
<dbReference type="InterPro" id="IPR042239">
    <property type="entry name" value="Nop_C"/>
</dbReference>
<dbReference type="InterPro" id="IPR012976">
    <property type="entry name" value="NOSIC"/>
</dbReference>
<evidence type="ECO:0000313" key="8">
    <source>
        <dbReference type="EMBL" id="EPR78129.1"/>
    </source>
</evidence>
<comment type="subcellular location">
    <subcellularLocation>
        <location evidence="1">Nucleus</location>
        <location evidence="1">Nucleolus</location>
    </subcellularLocation>
</comment>
<dbReference type="GO" id="GO:0030515">
    <property type="term" value="F:snoRNA binding"/>
    <property type="evidence" value="ECO:0007669"/>
    <property type="project" value="InterPro"/>
</dbReference>
<feature type="region of interest" description="Disordered" evidence="6">
    <location>
        <begin position="415"/>
        <end position="586"/>
    </location>
</feature>
<dbReference type="InterPro" id="IPR036070">
    <property type="entry name" value="Nop_dom_sf"/>
</dbReference>
<dbReference type="HOGENOM" id="CLU_015495_4_0_1"/>
<feature type="compositionally biased region" description="Basic and acidic residues" evidence="6">
    <location>
        <begin position="551"/>
        <end position="572"/>
    </location>
</feature>
<dbReference type="InParanoid" id="S7XGG5"/>
<name>S7XGG5_SPRLO</name>
<feature type="compositionally biased region" description="Basic residues" evidence="6">
    <location>
        <begin position="573"/>
        <end position="586"/>
    </location>
</feature>
<reference evidence="9" key="1">
    <citation type="journal article" date="2013" name="PLoS Genet.">
        <title>The genome of Spraguea lophii and the basis of host-microsporidian interactions.</title>
        <authorList>
            <person name="Campbell S.E."/>
            <person name="Williams T.A."/>
            <person name="Yousuf A."/>
            <person name="Soanes D.M."/>
            <person name="Paszkiewicz K.H."/>
            <person name="Williams B.A.P."/>
        </authorList>
    </citation>
    <scope>NUCLEOTIDE SEQUENCE [LARGE SCALE GENOMIC DNA]</scope>
    <source>
        <strain evidence="9">42_110</strain>
    </source>
</reference>
<evidence type="ECO:0000256" key="1">
    <source>
        <dbReference type="ARBA" id="ARBA00004604"/>
    </source>
</evidence>
<keyword evidence="3" id="KW-0690">Ribosome biogenesis</keyword>
<dbReference type="SMART" id="SM00931">
    <property type="entry name" value="NOSIC"/>
    <property type="match status" value="1"/>
</dbReference>
<dbReference type="Gene3D" id="1.10.246.90">
    <property type="entry name" value="Nop domain"/>
    <property type="match status" value="1"/>
</dbReference>
<dbReference type="GO" id="GO:0031428">
    <property type="term" value="C:box C/D methylation guide snoRNP complex"/>
    <property type="evidence" value="ECO:0007669"/>
    <property type="project" value="InterPro"/>
</dbReference>
<dbReference type="PANTHER" id="PTHR10894:SF0">
    <property type="entry name" value="NUCLEOLAR PROTEIN 56"/>
    <property type="match status" value="1"/>
</dbReference>
<dbReference type="InterPro" id="IPR002687">
    <property type="entry name" value="Nop_dom"/>
</dbReference>
<protein>
    <recommendedName>
        <fullName evidence="5">Nucleolar protein 56</fullName>
    </recommendedName>
</protein>
<dbReference type="Gene3D" id="1.10.287.4070">
    <property type="match status" value="1"/>
</dbReference>
<dbReference type="GO" id="GO:0032040">
    <property type="term" value="C:small-subunit processome"/>
    <property type="evidence" value="ECO:0007669"/>
    <property type="project" value="InterPro"/>
</dbReference>
<proteinExistence type="inferred from homology"/>
<accession>S7XGG5</accession>